<accession>A0AAJ1QSR7</accession>
<dbReference type="SMART" id="SM00448">
    <property type="entry name" value="REC"/>
    <property type="match status" value="1"/>
</dbReference>
<feature type="modified residue" description="4-aspartylphosphate" evidence="6">
    <location>
        <position position="57"/>
    </location>
</feature>
<gene>
    <name evidence="9" type="ORF">QUF85_25275</name>
</gene>
<dbReference type="Pfam" id="PF00072">
    <property type="entry name" value="Response_reg"/>
    <property type="match status" value="1"/>
</dbReference>
<dbReference type="PROSITE" id="PS50110">
    <property type="entry name" value="RESPONSE_REGULATORY"/>
    <property type="match status" value="1"/>
</dbReference>
<organism evidence="9 10">
    <name type="scientific">Peribacillus frigoritolerans</name>
    <dbReference type="NCBI Taxonomy" id="450367"/>
    <lineage>
        <taxon>Bacteria</taxon>
        <taxon>Bacillati</taxon>
        <taxon>Bacillota</taxon>
        <taxon>Bacilli</taxon>
        <taxon>Bacillales</taxon>
        <taxon>Bacillaceae</taxon>
        <taxon>Peribacillus</taxon>
    </lineage>
</organism>
<keyword evidence="5" id="KW-0804">Transcription</keyword>
<name>A0AAJ1QSR7_9BACI</name>
<dbReference type="GO" id="GO:0005737">
    <property type="term" value="C:cytoplasm"/>
    <property type="evidence" value="ECO:0007669"/>
    <property type="project" value="UniProtKB-SubCell"/>
</dbReference>
<dbReference type="SUPFAM" id="SSF52172">
    <property type="entry name" value="CheY-like"/>
    <property type="match status" value="1"/>
</dbReference>
<dbReference type="GO" id="GO:0000160">
    <property type="term" value="P:phosphorelay signal transduction system"/>
    <property type="evidence" value="ECO:0007669"/>
    <property type="project" value="InterPro"/>
</dbReference>
<evidence type="ECO:0000256" key="4">
    <source>
        <dbReference type="ARBA" id="ARBA00023125"/>
    </source>
</evidence>
<protein>
    <submittedName>
        <fullName evidence="9">Response regulator transcription factor</fullName>
    </submittedName>
</protein>
<dbReference type="InterPro" id="IPR001789">
    <property type="entry name" value="Sig_transdc_resp-reg_receiver"/>
</dbReference>
<dbReference type="Gene3D" id="3.40.50.2300">
    <property type="match status" value="1"/>
</dbReference>
<keyword evidence="3" id="KW-0805">Transcription regulation</keyword>
<dbReference type="PANTHER" id="PTHR43214">
    <property type="entry name" value="TWO-COMPONENT RESPONSE REGULATOR"/>
    <property type="match status" value="1"/>
</dbReference>
<keyword evidence="4" id="KW-0238">DNA-binding</keyword>
<dbReference type="Proteomes" id="UP001238973">
    <property type="component" value="Unassembled WGS sequence"/>
</dbReference>
<dbReference type="GO" id="GO:0006355">
    <property type="term" value="P:regulation of DNA-templated transcription"/>
    <property type="evidence" value="ECO:0007669"/>
    <property type="project" value="InterPro"/>
</dbReference>
<comment type="subcellular location">
    <subcellularLocation>
        <location evidence="1">Cytoplasm</location>
    </subcellularLocation>
</comment>
<reference evidence="9" key="1">
    <citation type="submission" date="2023-06" db="EMBL/GenBank/DDBJ databases">
        <title>Comparative genomics of Bacillaceae isolates and their secondary metabolite potential.</title>
        <authorList>
            <person name="Song L."/>
            <person name="Nielsen L.J."/>
            <person name="Mohite O."/>
            <person name="Xu X."/>
            <person name="Weber T."/>
            <person name="Kovacs A.T."/>
        </authorList>
    </citation>
    <scope>NUCLEOTIDE SEQUENCE</scope>
    <source>
        <strain evidence="9">G1S1</strain>
    </source>
</reference>
<evidence type="ECO:0000259" key="7">
    <source>
        <dbReference type="PROSITE" id="PS50043"/>
    </source>
</evidence>
<dbReference type="RefSeq" id="WP_289351133.1">
    <property type="nucleotide sequence ID" value="NZ_JAUCFI010000003.1"/>
</dbReference>
<evidence type="ECO:0000256" key="1">
    <source>
        <dbReference type="ARBA" id="ARBA00004496"/>
    </source>
</evidence>
<evidence type="ECO:0000256" key="3">
    <source>
        <dbReference type="ARBA" id="ARBA00023015"/>
    </source>
</evidence>
<dbReference type="AlphaFoldDB" id="A0AAJ1QSR7"/>
<feature type="domain" description="Response regulatory" evidence="8">
    <location>
        <begin position="5"/>
        <end position="123"/>
    </location>
</feature>
<dbReference type="SUPFAM" id="SSF46894">
    <property type="entry name" value="C-terminal effector domain of the bipartite response regulators"/>
    <property type="match status" value="1"/>
</dbReference>
<feature type="domain" description="HTH luxR-type" evidence="7">
    <location>
        <begin position="140"/>
        <end position="205"/>
    </location>
</feature>
<dbReference type="SMART" id="SM00421">
    <property type="entry name" value="HTH_LUXR"/>
    <property type="match status" value="1"/>
</dbReference>
<dbReference type="PRINTS" id="PR00038">
    <property type="entry name" value="HTHLUXR"/>
</dbReference>
<dbReference type="Pfam" id="PF00196">
    <property type="entry name" value="GerE"/>
    <property type="match status" value="1"/>
</dbReference>
<evidence type="ECO:0000313" key="9">
    <source>
        <dbReference type="EMBL" id="MDM5286596.1"/>
    </source>
</evidence>
<sequence>MDKIRVVLIEDDVDWIKIIETIIGNEDDMLLVACSRTQEEAIKLSRALNQIDIFLVDINLTEDNLDGIYTALELKRSESSKIIMLTSMSDEEVIQQAFTAGATDYILKKDVTHIPEIIRSFYHETPPIQALIKDYVRLKSEEQLKELTTAEREVYDLIEQGYSRSEIQKKLIKSDNTIKNQIKNILKKLSVSSMKEAIQKVKSGGL</sequence>
<dbReference type="InterPro" id="IPR039420">
    <property type="entry name" value="WalR-like"/>
</dbReference>
<dbReference type="InterPro" id="IPR011006">
    <property type="entry name" value="CheY-like_superfamily"/>
</dbReference>
<evidence type="ECO:0000256" key="5">
    <source>
        <dbReference type="ARBA" id="ARBA00023163"/>
    </source>
</evidence>
<dbReference type="PROSITE" id="PS50043">
    <property type="entry name" value="HTH_LUXR_2"/>
    <property type="match status" value="1"/>
</dbReference>
<evidence type="ECO:0000313" key="10">
    <source>
        <dbReference type="Proteomes" id="UP001238973"/>
    </source>
</evidence>
<keyword evidence="2 6" id="KW-0597">Phosphoprotein</keyword>
<evidence type="ECO:0000256" key="2">
    <source>
        <dbReference type="ARBA" id="ARBA00022553"/>
    </source>
</evidence>
<dbReference type="InterPro" id="IPR016032">
    <property type="entry name" value="Sig_transdc_resp-reg_C-effctor"/>
</dbReference>
<dbReference type="InterPro" id="IPR000792">
    <property type="entry name" value="Tscrpt_reg_LuxR_C"/>
</dbReference>
<dbReference type="GO" id="GO:0003677">
    <property type="term" value="F:DNA binding"/>
    <property type="evidence" value="ECO:0007669"/>
    <property type="project" value="UniProtKB-KW"/>
</dbReference>
<evidence type="ECO:0000259" key="8">
    <source>
        <dbReference type="PROSITE" id="PS50110"/>
    </source>
</evidence>
<proteinExistence type="predicted"/>
<evidence type="ECO:0000256" key="6">
    <source>
        <dbReference type="PROSITE-ProRule" id="PRU00169"/>
    </source>
</evidence>
<comment type="caution">
    <text evidence="9">The sequence shown here is derived from an EMBL/GenBank/DDBJ whole genome shotgun (WGS) entry which is preliminary data.</text>
</comment>
<dbReference type="EMBL" id="JAUCFI010000003">
    <property type="protein sequence ID" value="MDM5286596.1"/>
    <property type="molecule type" value="Genomic_DNA"/>
</dbReference>